<dbReference type="Proteomes" id="UP000641152">
    <property type="component" value="Unassembled WGS sequence"/>
</dbReference>
<comment type="caution">
    <text evidence="1">The sequence shown here is derived from an EMBL/GenBank/DDBJ whole genome shotgun (WGS) entry which is preliminary data.</text>
</comment>
<dbReference type="EMBL" id="JACXST010000001">
    <property type="protein sequence ID" value="MBD9360176.1"/>
    <property type="molecule type" value="Genomic_DNA"/>
</dbReference>
<reference evidence="1 2" key="1">
    <citation type="submission" date="2020-09" db="EMBL/GenBank/DDBJ databases">
        <title>Methylomonas albis sp. nov. and Methylomonas fluvii sp. nov.: Two cold-adapted methanotrophs from the River Elbe and an amended description of Methylovulum psychrotolerans strain Eb1.</title>
        <authorList>
            <person name="Bussmann I.K."/>
            <person name="Klings K.-W."/>
            <person name="Warnstedt J."/>
            <person name="Hoppert M."/>
            <person name="Saborowski A."/>
            <person name="Horn F."/>
            <person name="Liebner S."/>
        </authorList>
    </citation>
    <scope>NUCLEOTIDE SEQUENCE [LARGE SCALE GENOMIC DNA]</scope>
    <source>
        <strain evidence="1 2">EbB</strain>
    </source>
</reference>
<evidence type="ECO:0000313" key="2">
    <source>
        <dbReference type="Proteomes" id="UP000641152"/>
    </source>
</evidence>
<name>A0ABR9DBP6_9GAMM</name>
<sequence length="534" mass="60293">MGDEWLNKKLIEVTQELAAVDGWPDGWIGIRNALRWGKEAINGESLAQLKMLEKQLAPCDLWGKIQAKILRRGDYSVELDGEYEDEPDHNSGLGWYERILEEAEILGKTAAMDEKILSDLSPFLFHSGHTNKPYCFGIGIGKEHSAVSALIAQIRAIIDSNPNRAFDLQFVHGLLVGWHSVNPQEVGIFMDSAIGDPVWAAYFPMLQLSVPVDDVAYGRLIKSLEIGLAPSWRYTQLRFGRTTDSLSVEQLAALLNLLKSKLDNGMEAAIDVIYMVIHCATDKDANYQKELQAYVSGFVVDIDWARLNFKNHNFDYHLEKVIEFALSGNDPYKITKLSIEHLLAQDDFKFMMRCGDLLRPFFKENPIDALDGIYCNDEVSSMQRLLILQTSRNDETALADVPTDAVIEWCKDSPLERCKFAAEGCKLFDYQNTNDLNNDNVLSISADAIAVLDIAPDKKTVLETLVRRFSPSHWSGSRASIMRQRLSLIDQLNPLADPVLSVLIVEEKKRLSDAVLAEEKWEFDLERRETGSFE</sequence>
<evidence type="ECO:0000313" key="1">
    <source>
        <dbReference type="EMBL" id="MBD9360176.1"/>
    </source>
</evidence>
<keyword evidence="2" id="KW-1185">Reference proteome</keyword>
<gene>
    <name evidence="1" type="ORF">EBB_06445</name>
</gene>
<accession>A0ABR9DBP6</accession>
<proteinExistence type="predicted"/>
<protein>
    <submittedName>
        <fullName evidence="1">Uncharacterized protein</fullName>
    </submittedName>
</protein>
<dbReference type="RefSeq" id="WP_192392958.1">
    <property type="nucleotide sequence ID" value="NZ_CAJHIU010000001.1"/>
</dbReference>
<organism evidence="1 2">
    <name type="scientific">Methylomonas fluvii</name>
    <dbReference type="NCBI Taxonomy" id="1854564"/>
    <lineage>
        <taxon>Bacteria</taxon>
        <taxon>Pseudomonadati</taxon>
        <taxon>Pseudomonadota</taxon>
        <taxon>Gammaproteobacteria</taxon>
        <taxon>Methylococcales</taxon>
        <taxon>Methylococcaceae</taxon>
        <taxon>Methylomonas</taxon>
    </lineage>
</organism>